<gene>
    <name evidence="10" type="ORF">BJY01DRAFT_237937</name>
</gene>
<organism evidence="10 11">
    <name type="scientific">Aspergillus pseudoustus</name>
    <dbReference type="NCBI Taxonomy" id="1810923"/>
    <lineage>
        <taxon>Eukaryota</taxon>
        <taxon>Fungi</taxon>
        <taxon>Dikarya</taxon>
        <taxon>Ascomycota</taxon>
        <taxon>Pezizomycotina</taxon>
        <taxon>Eurotiomycetes</taxon>
        <taxon>Eurotiomycetidae</taxon>
        <taxon>Eurotiales</taxon>
        <taxon>Aspergillaceae</taxon>
        <taxon>Aspergillus</taxon>
        <taxon>Aspergillus subgen. Nidulantes</taxon>
    </lineage>
</organism>
<dbReference type="InterPro" id="IPR032465">
    <property type="entry name" value="ACMSD"/>
</dbReference>
<accession>A0ABR4JC42</accession>
<evidence type="ECO:0000256" key="1">
    <source>
        <dbReference type="ARBA" id="ARBA00005871"/>
    </source>
</evidence>
<keyword evidence="2" id="KW-0479">Metal-binding</keyword>
<evidence type="ECO:0000256" key="2">
    <source>
        <dbReference type="ARBA" id="ARBA00022723"/>
    </source>
</evidence>
<dbReference type="EMBL" id="JBFXLU010000163">
    <property type="protein sequence ID" value="KAL2837302.1"/>
    <property type="molecule type" value="Genomic_DNA"/>
</dbReference>
<dbReference type="InterPro" id="IPR032466">
    <property type="entry name" value="Metal_Hydrolase"/>
</dbReference>
<dbReference type="Proteomes" id="UP001610446">
    <property type="component" value="Unassembled WGS sequence"/>
</dbReference>
<evidence type="ECO:0000256" key="6">
    <source>
        <dbReference type="ARBA" id="ARBA00036832"/>
    </source>
</evidence>
<dbReference type="InterPro" id="IPR006680">
    <property type="entry name" value="Amidohydro-rel"/>
</dbReference>
<proteinExistence type="inferred from homology"/>
<evidence type="ECO:0000256" key="3">
    <source>
        <dbReference type="ARBA" id="ARBA00022793"/>
    </source>
</evidence>
<protein>
    <recommendedName>
        <fullName evidence="7">6-methylsalicylate decarboxylase</fullName>
        <ecNumber evidence="7">4.1.1.52</ecNumber>
    </recommendedName>
</protein>
<dbReference type="PANTHER" id="PTHR21240">
    <property type="entry name" value="2-AMINO-3-CARBOXYLMUCONATE-6-SEMIALDEHYDE DECARBOXYLASE"/>
    <property type="match status" value="1"/>
</dbReference>
<evidence type="ECO:0000256" key="5">
    <source>
        <dbReference type="ARBA" id="ARBA00023239"/>
    </source>
</evidence>
<feature type="domain" description="Amidohydrolase-related" evidence="9">
    <location>
        <begin position="6"/>
        <end position="312"/>
    </location>
</feature>
<keyword evidence="11" id="KW-1185">Reference proteome</keyword>
<comment type="catalytic activity">
    <reaction evidence="6">
        <text>6-methylsalicylate + H(+) = 3-methylphenol + CO2</text>
        <dbReference type="Rhea" id="RHEA:23112"/>
        <dbReference type="ChEBI" id="CHEBI:15378"/>
        <dbReference type="ChEBI" id="CHEBI:16526"/>
        <dbReference type="ChEBI" id="CHEBI:17231"/>
        <dbReference type="ChEBI" id="CHEBI:36658"/>
        <dbReference type="EC" id="4.1.1.52"/>
    </reaction>
    <physiologicalReaction direction="left-to-right" evidence="6">
        <dbReference type="Rhea" id="RHEA:23113"/>
    </physiologicalReaction>
</comment>
<comment type="caution">
    <text evidence="10">The sequence shown here is derived from an EMBL/GenBank/DDBJ whole genome shotgun (WGS) entry which is preliminary data.</text>
</comment>
<evidence type="ECO:0000259" key="9">
    <source>
        <dbReference type="Pfam" id="PF04909"/>
    </source>
</evidence>
<keyword evidence="4" id="KW-0862">Zinc</keyword>
<keyword evidence="5 8" id="KW-0456">Lyase</keyword>
<dbReference type="EC" id="4.1.1.52" evidence="7"/>
<dbReference type="Gene3D" id="3.20.20.140">
    <property type="entry name" value="Metal-dependent hydrolases"/>
    <property type="match status" value="1"/>
</dbReference>
<dbReference type="SUPFAM" id="SSF51556">
    <property type="entry name" value="Metallo-dependent hydrolases"/>
    <property type="match status" value="1"/>
</dbReference>
<name>A0ABR4JC42_9EURO</name>
<sequence>MSLNRIDVHHHFVPDFYREALQRSGGDPSGWFIPEWTPELDENVNQQFGITTSILSLTAPGACILKDPQESAKLARAANEYTAELRDRNPHRYGFFASLPDLLNKQLALDEIAYAYDVLKADGIILFTRYGDDNHYLGHADFKDIWAELNRRKAVILVHPTHPVDTAQVSGLPQPVIRYPFETTQTALDMLYNKTVRNNPDCKIILSHAGGVLPFLLARPASILANKSQEELDAFWDDARNFYYDTAVAGSENVMRIMEKFAKPGHLLYGSDTPYANNDIIRFHTSRQDEYQFEDKGLAARINRGNALDLFPRLK</sequence>
<keyword evidence="3 8" id="KW-0210">Decarboxylase</keyword>
<dbReference type="Pfam" id="PF04909">
    <property type="entry name" value="Amidohydro_2"/>
    <property type="match status" value="1"/>
</dbReference>
<evidence type="ECO:0000256" key="7">
    <source>
        <dbReference type="ARBA" id="ARBA00038889"/>
    </source>
</evidence>
<evidence type="ECO:0000313" key="10">
    <source>
        <dbReference type="EMBL" id="KAL2837302.1"/>
    </source>
</evidence>
<evidence type="ECO:0000256" key="8">
    <source>
        <dbReference type="RuleBase" id="RU366045"/>
    </source>
</evidence>
<comment type="similarity">
    <text evidence="1">Belongs to the metallo-dependent hydrolases superfamily. ACMSD family.</text>
</comment>
<evidence type="ECO:0000313" key="11">
    <source>
        <dbReference type="Proteomes" id="UP001610446"/>
    </source>
</evidence>
<dbReference type="PANTHER" id="PTHR21240:SF29">
    <property type="entry name" value="AMIDOHYDROLASE-RELATED DOMAIN-CONTAINING PROTEIN"/>
    <property type="match status" value="1"/>
</dbReference>
<evidence type="ECO:0000256" key="4">
    <source>
        <dbReference type="ARBA" id="ARBA00022833"/>
    </source>
</evidence>
<reference evidence="10 11" key="1">
    <citation type="submission" date="2024-07" db="EMBL/GenBank/DDBJ databases">
        <title>Section-level genome sequencing and comparative genomics of Aspergillus sections Usti and Cavernicolus.</title>
        <authorList>
            <consortium name="Lawrence Berkeley National Laboratory"/>
            <person name="Nybo J.L."/>
            <person name="Vesth T.C."/>
            <person name="Theobald S."/>
            <person name="Frisvad J.C."/>
            <person name="Larsen T.O."/>
            <person name="Kjaerboelling I."/>
            <person name="Rothschild-Mancinelli K."/>
            <person name="Lyhne E.K."/>
            <person name="Kogle M.E."/>
            <person name="Barry K."/>
            <person name="Clum A."/>
            <person name="Na H."/>
            <person name="Ledsgaard L."/>
            <person name="Lin J."/>
            <person name="Lipzen A."/>
            <person name="Kuo A."/>
            <person name="Riley R."/>
            <person name="Mondo S."/>
            <person name="Labutti K."/>
            <person name="Haridas S."/>
            <person name="Pangalinan J."/>
            <person name="Salamov A.A."/>
            <person name="Simmons B.A."/>
            <person name="Magnuson J.K."/>
            <person name="Chen J."/>
            <person name="Drula E."/>
            <person name="Henrissat B."/>
            <person name="Wiebenga A."/>
            <person name="Lubbers R.J."/>
            <person name="Gomes A.C."/>
            <person name="Makela M.R."/>
            <person name="Stajich J."/>
            <person name="Grigoriev I.V."/>
            <person name="Mortensen U.H."/>
            <person name="De Vries R.P."/>
            <person name="Baker S.E."/>
            <person name="Andersen M.R."/>
        </authorList>
    </citation>
    <scope>NUCLEOTIDE SEQUENCE [LARGE SCALE GENOMIC DNA]</scope>
    <source>
        <strain evidence="10 11">CBS 123904</strain>
    </source>
</reference>